<dbReference type="InterPro" id="IPR037523">
    <property type="entry name" value="VOC_core"/>
</dbReference>
<dbReference type="Gene3D" id="3.30.720.110">
    <property type="match status" value="1"/>
</dbReference>
<name>A0ABR4YPT6_9MYCO</name>
<dbReference type="PANTHER" id="PTHR34109:SF1">
    <property type="entry name" value="VOC DOMAIN-CONTAINING PROTEIN"/>
    <property type="match status" value="1"/>
</dbReference>
<organism evidence="2 3">
    <name type="scientific">Mycolicibacterium setense</name>
    <dbReference type="NCBI Taxonomy" id="431269"/>
    <lineage>
        <taxon>Bacteria</taxon>
        <taxon>Bacillati</taxon>
        <taxon>Actinomycetota</taxon>
        <taxon>Actinomycetes</taxon>
        <taxon>Mycobacteriales</taxon>
        <taxon>Mycobacteriaceae</taxon>
        <taxon>Mycolicibacterium</taxon>
    </lineage>
</organism>
<evidence type="ECO:0000313" key="3">
    <source>
        <dbReference type="Proteomes" id="UP000031004"/>
    </source>
</evidence>
<dbReference type="SUPFAM" id="SSF54593">
    <property type="entry name" value="Glyoxalase/Bleomycin resistance protein/Dihydroxybiphenyl dioxygenase"/>
    <property type="match status" value="1"/>
</dbReference>
<dbReference type="RefSeq" id="WP_039324897.1">
    <property type="nucleotide sequence ID" value="NZ_JACKSA010000257.1"/>
</dbReference>
<dbReference type="PANTHER" id="PTHR34109">
    <property type="entry name" value="BNAUNNG04460D PROTEIN-RELATED"/>
    <property type="match status" value="1"/>
</dbReference>
<keyword evidence="3" id="KW-1185">Reference proteome</keyword>
<dbReference type="InterPro" id="IPR004360">
    <property type="entry name" value="Glyas_Fos-R_dOase_dom"/>
</dbReference>
<accession>A0ABR4YPT6</accession>
<dbReference type="InterPro" id="IPR029068">
    <property type="entry name" value="Glyas_Bleomycin-R_OHBP_Dase"/>
</dbReference>
<evidence type="ECO:0000313" key="2">
    <source>
        <dbReference type="EMBL" id="KHO20995.1"/>
    </source>
</evidence>
<evidence type="ECO:0000259" key="1">
    <source>
        <dbReference type="PROSITE" id="PS51819"/>
    </source>
</evidence>
<dbReference type="Pfam" id="PF00903">
    <property type="entry name" value="Glyoxalase"/>
    <property type="match status" value="1"/>
</dbReference>
<proteinExistence type="predicted"/>
<gene>
    <name evidence="2" type="ORF">QQ44_22400</name>
</gene>
<comment type="caution">
    <text evidence="2">The sequence shown here is derived from an EMBL/GenBank/DDBJ whole genome shotgun (WGS) entry which is preliminary data.</text>
</comment>
<dbReference type="PROSITE" id="PS51819">
    <property type="entry name" value="VOC"/>
    <property type="match status" value="1"/>
</dbReference>
<reference evidence="2 3" key="1">
    <citation type="submission" date="2014-11" db="EMBL/GenBank/DDBJ databases">
        <title>Mycobacterium setense Manresensis Genome.</title>
        <authorList>
            <person name="Rech G."/>
            <person name="Sumoy L."/>
        </authorList>
    </citation>
    <scope>NUCLEOTIDE SEQUENCE [LARGE SCALE GENOMIC DNA]</scope>
    <source>
        <strain evidence="2 3">Manresensis</strain>
    </source>
</reference>
<feature type="domain" description="VOC" evidence="1">
    <location>
        <begin position="7"/>
        <end position="134"/>
    </location>
</feature>
<dbReference type="EMBL" id="JTLZ01000010">
    <property type="protein sequence ID" value="KHO20995.1"/>
    <property type="molecule type" value="Genomic_DNA"/>
</dbReference>
<sequence length="151" mass="16163">MAIEVTPAVLPHLVVDDAAAAIDFYVKAFGATELGRVPGPDGRRLIHAALGINGSTVMLNDDFPEYNDGKSTTPKALGGTPVTIHLTVTDVEASFAKAVDAGAEVVMPLEDQFWGDRYGMVRDPFGHQWSLGQPVREVSPEEIEEAMKSGQ</sequence>
<dbReference type="CDD" id="cd07246">
    <property type="entry name" value="VOC_like"/>
    <property type="match status" value="1"/>
</dbReference>
<dbReference type="Gene3D" id="3.30.720.120">
    <property type="match status" value="1"/>
</dbReference>
<dbReference type="Proteomes" id="UP000031004">
    <property type="component" value="Unassembled WGS sequence"/>
</dbReference>
<protein>
    <recommendedName>
        <fullName evidence="1">VOC domain-containing protein</fullName>
    </recommendedName>
</protein>